<dbReference type="STRING" id="1093900.A0A507BCP7"/>
<dbReference type="EMBL" id="SKBQ01000145">
    <property type="protein sequence ID" value="TPX17303.1"/>
    <property type="molecule type" value="Genomic_DNA"/>
</dbReference>
<reference evidence="2 3" key="1">
    <citation type="submission" date="2019-06" db="EMBL/GenBank/DDBJ databases">
        <title>Draft genome sequence of the filamentous fungus Phialemoniopsis curvata isolated from diesel fuel.</title>
        <authorList>
            <person name="Varaljay V.A."/>
            <person name="Lyon W.J."/>
            <person name="Crouch A.L."/>
            <person name="Drake C.E."/>
            <person name="Hollomon J.M."/>
            <person name="Nadeau L.J."/>
            <person name="Nunn H.S."/>
            <person name="Stevenson B.S."/>
            <person name="Bojanowski C.L."/>
            <person name="Crookes-Goodson W.J."/>
        </authorList>
    </citation>
    <scope>NUCLEOTIDE SEQUENCE [LARGE SCALE GENOMIC DNA]</scope>
    <source>
        <strain evidence="2 3">D216</strain>
    </source>
</reference>
<dbReference type="PANTHER" id="PTHR31642">
    <property type="entry name" value="TRICHOTHECENE 3-O-ACETYLTRANSFERASE"/>
    <property type="match status" value="1"/>
</dbReference>
<dbReference type="PANTHER" id="PTHR31642:SF310">
    <property type="entry name" value="FATTY ALCOHOL:CAFFEOYL-COA ACYLTRANSFERASE"/>
    <property type="match status" value="1"/>
</dbReference>
<dbReference type="RefSeq" id="XP_030999014.1">
    <property type="nucleotide sequence ID" value="XM_031135033.1"/>
</dbReference>
<dbReference type="InterPro" id="IPR050317">
    <property type="entry name" value="Plant_Fungal_Acyltransferase"/>
</dbReference>
<accession>A0A507BCP7</accession>
<dbReference type="GO" id="GO:0044550">
    <property type="term" value="P:secondary metabolite biosynthetic process"/>
    <property type="evidence" value="ECO:0007669"/>
    <property type="project" value="TreeGrafter"/>
</dbReference>
<protein>
    <submittedName>
        <fullName evidence="2">Uncharacterized protein</fullName>
    </submittedName>
</protein>
<dbReference type="OrthoDB" id="1862401at2759"/>
<proteinExistence type="predicted"/>
<dbReference type="GeneID" id="41979664"/>
<evidence type="ECO:0000313" key="2">
    <source>
        <dbReference type="EMBL" id="TPX17303.1"/>
    </source>
</evidence>
<evidence type="ECO:0000313" key="3">
    <source>
        <dbReference type="Proteomes" id="UP000319257"/>
    </source>
</evidence>
<evidence type="ECO:0000256" key="1">
    <source>
        <dbReference type="ARBA" id="ARBA00022679"/>
    </source>
</evidence>
<dbReference type="Proteomes" id="UP000319257">
    <property type="component" value="Unassembled WGS sequence"/>
</dbReference>
<gene>
    <name evidence="2" type="ORF">E0L32_012217</name>
</gene>
<dbReference type="InterPro" id="IPR023213">
    <property type="entry name" value="CAT-like_dom_sf"/>
</dbReference>
<organism evidence="2 3">
    <name type="scientific">Thyridium curvatum</name>
    <dbReference type="NCBI Taxonomy" id="1093900"/>
    <lineage>
        <taxon>Eukaryota</taxon>
        <taxon>Fungi</taxon>
        <taxon>Dikarya</taxon>
        <taxon>Ascomycota</taxon>
        <taxon>Pezizomycotina</taxon>
        <taxon>Sordariomycetes</taxon>
        <taxon>Sordariomycetidae</taxon>
        <taxon>Thyridiales</taxon>
        <taxon>Thyridiaceae</taxon>
        <taxon>Thyridium</taxon>
    </lineage>
</organism>
<keyword evidence="1" id="KW-0808">Transferase</keyword>
<dbReference type="InParanoid" id="A0A507BCP7"/>
<dbReference type="Pfam" id="PF02458">
    <property type="entry name" value="Transferase"/>
    <property type="match status" value="1"/>
</dbReference>
<dbReference type="GO" id="GO:0016747">
    <property type="term" value="F:acyltransferase activity, transferring groups other than amino-acyl groups"/>
    <property type="evidence" value="ECO:0007669"/>
    <property type="project" value="TreeGrafter"/>
</dbReference>
<dbReference type="Gene3D" id="3.30.559.10">
    <property type="entry name" value="Chloramphenicol acetyltransferase-like domain"/>
    <property type="match status" value="2"/>
</dbReference>
<dbReference type="AlphaFoldDB" id="A0A507BCP7"/>
<comment type="caution">
    <text evidence="2">The sequence shown here is derived from an EMBL/GenBank/DDBJ whole genome shotgun (WGS) entry which is preliminary data.</text>
</comment>
<sequence>MVTESARSAPLPAAGAVVKTVPLSVWDQVSMRSYMRVVLCFPFLANGDNLARASSCLRSALARLKEQRPDFAGRILAGNDDDRGRVFLRTSPSDSIPFEMQALGDDFASYETLKSAAFPPEDFVHPRFSIPHNLDKGPAPVASIKAFAIQGGLMLTVFFHHSIADGECLRIFLESFAAQTRKTPIRAPFMPQFDFPKQTLSRADSAELVSHLPEYTLLPEPYGPTVPYIPAGGVPIDEIDRTGKIFTFDNDRLVCLRRALAKVMKRSKVPSNYTCLAAWAWAHISRARMRDDEYVPRTATDPPARLQTMVNWKKRVDGNARYENYFGNATAIAVTTSVASELASACQDLSSLGCLVRRIEASIQSVDDAFVNKRTAFFDSVSDPRRVGLASDPRTPTDLAFNTWRFFGADTAWDIPGVPSRVPDTVRKAQETWGLAGALILPARKTSQVHELLITLPSSSMRILCQDKDWSQLNY</sequence>
<name>A0A507BCP7_9PEZI</name>
<keyword evidence="3" id="KW-1185">Reference proteome</keyword>